<dbReference type="GO" id="GO:0043015">
    <property type="term" value="F:gamma-tubulin binding"/>
    <property type="evidence" value="ECO:0007669"/>
    <property type="project" value="InterPro"/>
</dbReference>
<dbReference type="InterPro" id="IPR040457">
    <property type="entry name" value="GCP_C"/>
</dbReference>
<feature type="region of interest" description="Disordered" evidence="6">
    <location>
        <begin position="68"/>
        <end position="98"/>
    </location>
</feature>
<evidence type="ECO:0000256" key="2">
    <source>
        <dbReference type="ARBA" id="ARBA00010337"/>
    </source>
</evidence>
<dbReference type="GO" id="GO:0007020">
    <property type="term" value="P:microtubule nucleation"/>
    <property type="evidence" value="ECO:0007669"/>
    <property type="project" value="InterPro"/>
</dbReference>
<dbReference type="InterPro" id="IPR041470">
    <property type="entry name" value="GCP_N"/>
</dbReference>
<dbReference type="VEuPathDB" id="GiardiaDB:GL50803_0017429"/>
<reference evidence="10" key="1">
    <citation type="submission" date="2012-02" db="EMBL/GenBank/DDBJ databases">
        <title>Genome sequencing of Giardia lamblia Genotypes A2 and B isolates (DH and GS) and comparative analysis with the genomes of Genotypes A1 and E (WB and Pig).</title>
        <authorList>
            <person name="Adam R."/>
            <person name="Dahlstrom E."/>
            <person name="Martens C."/>
            <person name="Bruno D."/>
            <person name="Barbian K."/>
            <person name="Porcella S.F."/>
            <person name="Nash T."/>
        </authorList>
    </citation>
    <scope>NUCLEOTIDE SEQUENCE</scope>
    <source>
        <strain evidence="10">DH</strain>
    </source>
</reference>
<dbReference type="GO" id="GO:0051225">
    <property type="term" value="P:spindle assembly"/>
    <property type="evidence" value="ECO:0007669"/>
    <property type="project" value="TreeGrafter"/>
</dbReference>
<feature type="domain" description="Gamma tubulin complex component protein N-terminal" evidence="8">
    <location>
        <begin position="281"/>
        <end position="536"/>
    </location>
</feature>
<comment type="caution">
    <text evidence="9">The sequence shown here is derived from an EMBL/GenBank/DDBJ whole genome shotgun (WGS) entry which is preliminary data.</text>
</comment>
<keyword evidence="5" id="KW-0206">Cytoskeleton</keyword>
<keyword evidence="4" id="KW-0493">Microtubule</keyword>
<gene>
    <name evidence="9" type="ORF">DHA2_17429</name>
</gene>
<dbReference type="InterPro" id="IPR042241">
    <property type="entry name" value="GCP_C_sf"/>
</dbReference>
<dbReference type="VEuPathDB" id="GiardiaDB:QR46_2833"/>
<dbReference type="AlphaFoldDB" id="V6TM60"/>
<dbReference type="EMBL" id="AHGT01000001">
    <property type="protein sequence ID" value="ESU39811.1"/>
    <property type="molecule type" value="Genomic_DNA"/>
</dbReference>
<dbReference type="VEuPathDB" id="GiardiaDB:GL50581_1097"/>
<dbReference type="GO" id="GO:0000278">
    <property type="term" value="P:mitotic cell cycle"/>
    <property type="evidence" value="ECO:0007669"/>
    <property type="project" value="TreeGrafter"/>
</dbReference>
<dbReference type="GO" id="GO:0051011">
    <property type="term" value="F:microtubule minus-end binding"/>
    <property type="evidence" value="ECO:0007669"/>
    <property type="project" value="TreeGrafter"/>
</dbReference>
<dbReference type="Pfam" id="PF17681">
    <property type="entry name" value="GCP_N_terminal"/>
    <property type="match status" value="1"/>
</dbReference>
<dbReference type="Pfam" id="PF04130">
    <property type="entry name" value="GCP_C_terminal"/>
    <property type="match status" value="1"/>
</dbReference>
<dbReference type="PANTHER" id="PTHR19302">
    <property type="entry name" value="GAMMA TUBULIN COMPLEX PROTEIN"/>
    <property type="match status" value="1"/>
</dbReference>
<dbReference type="GO" id="GO:0031122">
    <property type="term" value="P:cytoplasmic microtubule organization"/>
    <property type="evidence" value="ECO:0007669"/>
    <property type="project" value="TreeGrafter"/>
</dbReference>
<protein>
    <submittedName>
        <fullName evidence="9">Putative Spc97 / Spc98 family protein</fullName>
    </submittedName>
</protein>
<dbReference type="GO" id="GO:0005874">
    <property type="term" value="C:microtubule"/>
    <property type="evidence" value="ECO:0007669"/>
    <property type="project" value="UniProtKB-KW"/>
</dbReference>
<feature type="domain" description="Gamma tubulin complex component C-terminal" evidence="7">
    <location>
        <begin position="622"/>
        <end position="909"/>
    </location>
</feature>
<evidence type="ECO:0000256" key="4">
    <source>
        <dbReference type="ARBA" id="ARBA00022701"/>
    </source>
</evidence>
<dbReference type="GO" id="GO:0051321">
    <property type="term" value="P:meiotic cell cycle"/>
    <property type="evidence" value="ECO:0007669"/>
    <property type="project" value="TreeGrafter"/>
</dbReference>
<evidence type="ECO:0000313" key="10">
    <source>
        <dbReference type="Proteomes" id="UP000018320"/>
    </source>
</evidence>
<evidence type="ECO:0000259" key="8">
    <source>
        <dbReference type="Pfam" id="PF17681"/>
    </source>
</evidence>
<proteinExistence type="inferred from homology"/>
<dbReference type="Gene3D" id="1.20.120.1900">
    <property type="entry name" value="Gamma-tubulin complex, C-terminal domain"/>
    <property type="match status" value="1"/>
</dbReference>
<dbReference type="GO" id="GO:0000930">
    <property type="term" value="C:gamma-tubulin complex"/>
    <property type="evidence" value="ECO:0007669"/>
    <property type="project" value="TreeGrafter"/>
</dbReference>
<accession>V6TM60</accession>
<sequence>MRMCFRVDRAFVHRTSPKYLNIQIMSSVFADPRVKELLNLHRSPKLATEGKTPPSQVQDLVNKYSRLGSNVVSHPTRSSPEKTTDKPADSKPTIPPLKSESVMTRLTALSSNNTAQNVASLVTAIASHPATAALPKQEASQQPVIPTLAEKRAVTQPLSQQNMNKLMNAIDPQAAPLIEDQVAGKHTGTKPLLTLQQQQAISSLPTKSERESALNEIALNTAIQSAQHANMELSKAGITFPMWFFGVQNQSDLVSRSFISLAHIQQPMVMNDSLLQEHLLVSDCIAVLQGCMQTTYLQVSEQNKEYVVTVRKEVATELPATLVAMTQRVLVHAHARFQIVNTIYTHQVPEYGRIANAFSQALRCIIKEYDFYLADLSKKHYGKMQSSAEKGSLSLQTLEVKTKQIHIILENVADLCSRLGVVRGCALLQQLETAVLQSSGLSVKEVFQYLLSESLKPLGRIMDRYINEAVIPDSDAADFFIRKSHSTELAEEQGKTTINTWMQMFKVDDAQVPLFLNNIKTHLCDIGRSTVLLKWKKKQYIDKGPNASGQELLLLSAEASGETTQGLRHGEETVASLVCGDGSTGDLELAHIRLYKQLIDINARVQTKVLDFFINPEYLDFRGHLQNIYAFYLVMAGDFLSCFVESAISELVLSRSVANILRIRSKFKMVIKTSSLANLPYNERMNVIVCPELFKHHLNSVLYPQTYVPDRATDSPDPKVLNLLGLQYDVTYPLNLVLTTPVMERLNLVFRHILRAKVSEIELQKAWTTLQRLRKLERVPHDKIEVYANALRSDKSPIIIFFGVAYKMLITMLDFIHSLQFQYVTILTECIAKFQDTLVNAKSLDDLVSGMSAFANGLIMSLGLVSNNVVNILDTLFNDCIVYSHHIVKTFCIISNEDDEFIRKIVTINEESREGKSGPRGVKGSERMTSLLKKREAIEMTRLIAIANSVYSLIVDNRGLIATLMTKFNKGVASYEQVIRNFDDR</sequence>
<dbReference type="VEuPathDB" id="GiardiaDB:DHA2_17429"/>
<evidence type="ECO:0000313" key="9">
    <source>
        <dbReference type="EMBL" id="ESU39811.1"/>
    </source>
</evidence>
<evidence type="ECO:0000256" key="3">
    <source>
        <dbReference type="ARBA" id="ARBA00022490"/>
    </source>
</evidence>
<evidence type="ECO:0000259" key="7">
    <source>
        <dbReference type="Pfam" id="PF04130"/>
    </source>
</evidence>
<dbReference type="PANTHER" id="PTHR19302:SF13">
    <property type="entry name" value="GAMMA-TUBULIN COMPLEX COMPONENT 2"/>
    <property type="match status" value="1"/>
</dbReference>
<comment type="subcellular location">
    <subcellularLocation>
        <location evidence="1">Cytoplasm</location>
        <location evidence="1">Cytoskeleton</location>
    </subcellularLocation>
</comment>
<evidence type="ECO:0000256" key="1">
    <source>
        <dbReference type="ARBA" id="ARBA00004245"/>
    </source>
</evidence>
<organism evidence="9 10">
    <name type="scientific">Giardia intestinalis</name>
    <name type="common">Giardia lamblia</name>
    <dbReference type="NCBI Taxonomy" id="5741"/>
    <lineage>
        <taxon>Eukaryota</taxon>
        <taxon>Metamonada</taxon>
        <taxon>Diplomonadida</taxon>
        <taxon>Hexamitidae</taxon>
        <taxon>Giardiinae</taxon>
        <taxon>Giardia</taxon>
    </lineage>
</organism>
<evidence type="ECO:0000256" key="5">
    <source>
        <dbReference type="ARBA" id="ARBA00023212"/>
    </source>
</evidence>
<evidence type="ECO:0000256" key="6">
    <source>
        <dbReference type="SAM" id="MobiDB-lite"/>
    </source>
</evidence>
<feature type="compositionally biased region" description="Basic and acidic residues" evidence="6">
    <location>
        <begin position="79"/>
        <end position="89"/>
    </location>
</feature>
<feature type="compositionally biased region" description="Polar residues" evidence="6">
    <location>
        <begin position="68"/>
        <end position="78"/>
    </location>
</feature>
<reference evidence="9 10" key="2">
    <citation type="journal article" date="2013" name="Genome Biol. Evol.">
        <title>Genome sequencing of Giardia lamblia genotypes A2 and B isolates (DH and GS) and comparative analysis with the genomes of genotypes A1 and E (WB and Pig).</title>
        <authorList>
            <person name="Adam R.D."/>
            <person name="Dahlstrom E.W."/>
            <person name="Martens C.A."/>
            <person name="Bruno D.P."/>
            <person name="Barbian K.D."/>
            <person name="Ricklefs S.M."/>
            <person name="Hernandez M.M."/>
            <person name="Narla N.P."/>
            <person name="Patel R.B."/>
            <person name="Porcella S.F."/>
            <person name="Nash T.E."/>
        </authorList>
    </citation>
    <scope>NUCLEOTIDE SEQUENCE [LARGE SCALE GENOMIC DNA]</scope>
    <source>
        <strain evidence="9 10">DH</strain>
    </source>
</reference>
<keyword evidence="3" id="KW-0963">Cytoplasm</keyword>
<dbReference type="GO" id="GO:0000922">
    <property type="term" value="C:spindle pole"/>
    <property type="evidence" value="ECO:0007669"/>
    <property type="project" value="InterPro"/>
</dbReference>
<comment type="similarity">
    <text evidence="2">Belongs to the TUBGCP family.</text>
</comment>
<name>V6TM60_GIAIN</name>
<dbReference type="InterPro" id="IPR007259">
    <property type="entry name" value="GCP"/>
</dbReference>
<dbReference type="Proteomes" id="UP000018320">
    <property type="component" value="Unassembled WGS sequence"/>
</dbReference>